<comment type="caution">
    <text evidence="1">The sequence shown here is derived from an EMBL/GenBank/DDBJ whole genome shotgun (WGS) entry which is preliminary data.</text>
</comment>
<proteinExistence type="predicted"/>
<gene>
    <name evidence="1" type="ORF">J3D65DRAFT_601280</name>
</gene>
<reference evidence="1 2" key="1">
    <citation type="submission" date="2024-04" db="EMBL/GenBank/DDBJ databases">
        <title>Phyllosticta paracitricarpa is synonymous to the EU quarantine fungus P. citricarpa based on phylogenomic analyses.</title>
        <authorList>
            <consortium name="Lawrence Berkeley National Laboratory"/>
            <person name="Van ingen-buijs V.A."/>
            <person name="Van westerhoven A.C."/>
            <person name="Haridas S."/>
            <person name="Skiadas P."/>
            <person name="Martin F."/>
            <person name="Groenewald J.Z."/>
            <person name="Crous P.W."/>
            <person name="Seidl M.F."/>
        </authorList>
    </citation>
    <scope>NUCLEOTIDE SEQUENCE [LARGE SCALE GENOMIC DNA]</scope>
    <source>
        <strain evidence="1 2">CPC 17464</strain>
    </source>
</reference>
<dbReference type="EMBL" id="JBBPEH010000003">
    <property type="protein sequence ID" value="KAK7541201.1"/>
    <property type="molecule type" value="Genomic_DNA"/>
</dbReference>
<name>A0ABR1M507_9PEZI</name>
<dbReference type="GeneID" id="92030933"/>
<sequence length="326" mass="36201">METVTEAKDATVWHTVEYWSSFECRLEAGRVFPGWDMVPASFCPRRRTLQYQTRSPLEAAACFVENQVCLIGVDQARGKREGLCRICGVLKPVANVCFCAAATGEGGEVFFLTSEEKVAFVEGIEIAWMVGSANGLAVEMAERRYLYASSTMTQKTACDPWFCPQQTASVADLYAFEERNVDGDRPSVMALVCWGWQLVYDVPETVRVWREIRPSANLVVSRCGYGSLAMSDALQPARCVLDVERRFCLRAYPLDGNARAVPRGWGYGGASSACNGLWRWGASGYVVVLRTRGIRVDACVRVEASLRRILWFSPTVGRGRPLDLLA</sequence>
<evidence type="ECO:0000313" key="1">
    <source>
        <dbReference type="EMBL" id="KAK7541201.1"/>
    </source>
</evidence>
<organism evidence="1 2">
    <name type="scientific">Phyllosticta citribraziliensis</name>
    <dbReference type="NCBI Taxonomy" id="989973"/>
    <lineage>
        <taxon>Eukaryota</taxon>
        <taxon>Fungi</taxon>
        <taxon>Dikarya</taxon>
        <taxon>Ascomycota</taxon>
        <taxon>Pezizomycotina</taxon>
        <taxon>Dothideomycetes</taxon>
        <taxon>Dothideomycetes incertae sedis</taxon>
        <taxon>Botryosphaeriales</taxon>
        <taxon>Phyllostictaceae</taxon>
        <taxon>Phyllosticta</taxon>
    </lineage>
</organism>
<protein>
    <submittedName>
        <fullName evidence="1">Uncharacterized protein</fullName>
    </submittedName>
</protein>
<keyword evidence="2" id="KW-1185">Reference proteome</keyword>
<dbReference type="Proteomes" id="UP001360953">
    <property type="component" value="Unassembled WGS sequence"/>
</dbReference>
<evidence type="ECO:0000313" key="2">
    <source>
        <dbReference type="Proteomes" id="UP001360953"/>
    </source>
</evidence>
<dbReference type="RefSeq" id="XP_066658132.1">
    <property type="nucleotide sequence ID" value="XM_066798027.1"/>
</dbReference>
<accession>A0ABR1M507</accession>